<dbReference type="AlphaFoldDB" id="B6IN57"/>
<dbReference type="Proteomes" id="UP000001591">
    <property type="component" value="Chromosome"/>
</dbReference>
<dbReference type="Gene3D" id="3.90.650.10">
    <property type="entry name" value="PurM-like C-terminal domain"/>
    <property type="match status" value="1"/>
</dbReference>
<feature type="domain" description="PurM-like N-terminal" evidence="14">
    <location>
        <begin position="87"/>
        <end position="192"/>
    </location>
</feature>
<evidence type="ECO:0000256" key="4">
    <source>
        <dbReference type="ARBA" id="ARBA00020367"/>
    </source>
</evidence>
<comment type="subcellular location">
    <subcellularLocation>
        <location evidence="13">Cytoplasm</location>
    </subcellularLocation>
</comment>
<dbReference type="UniPathway" id="UPA00074">
    <property type="reaction ID" value="UER00129"/>
</dbReference>
<evidence type="ECO:0000256" key="9">
    <source>
        <dbReference type="ARBA" id="ARBA00031908"/>
    </source>
</evidence>
<evidence type="ECO:0000313" key="17">
    <source>
        <dbReference type="Proteomes" id="UP000001591"/>
    </source>
</evidence>
<comment type="pathway">
    <text evidence="1 13">Purine metabolism; IMP biosynthesis via de novo pathway; 5-amino-1-(5-phospho-D-ribosyl)imidazole from N(2)-formyl-N(1)-(5-phospho-D-ribosyl)glycinamide: step 2/2.</text>
</comment>
<dbReference type="KEGG" id="rce:RC1_1551"/>
<dbReference type="GO" id="GO:0005524">
    <property type="term" value="F:ATP binding"/>
    <property type="evidence" value="ECO:0007669"/>
    <property type="project" value="UniProtKB-KW"/>
</dbReference>
<comment type="catalytic activity">
    <reaction evidence="12 13">
        <text>2-formamido-N(1)-(5-O-phospho-beta-D-ribosyl)acetamidine + ATP = 5-amino-1-(5-phospho-beta-D-ribosyl)imidazole + ADP + phosphate + H(+)</text>
        <dbReference type="Rhea" id="RHEA:23032"/>
        <dbReference type="ChEBI" id="CHEBI:15378"/>
        <dbReference type="ChEBI" id="CHEBI:30616"/>
        <dbReference type="ChEBI" id="CHEBI:43474"/>
        <dbReference type="ChEBI" id="CHEBI:137981"/>
        <dbReference type="ChEBI" id="CHEBI:147287"/>
        <dbReference type="ChEBI" id="CHEBI:456216"/>
        <dbReference type="EC" id="6.3.3.1"/>
    </reaction>
</comment>
<evidence type="ECO:0000259" key="15">
    <source>
        <dbReference type="Pfam" id="PF02769"/>
    </source>
</evidence>
<dbReference type="Gene3D" id="3.30.1330.10">
    <property type="entry name" value="PurM-like, N-terminal domain"/>
    <property type="match status" value="1"/>
</dbReference>
<accession>B6IN57</accession>
<evidence type="ECO:0000256" key="6">
    <source>
        <dbReference type="ARBA" id="ARBA00022741"/>
    </source>
</evidence>
<keyword evidence="5 13" id="KW-0436">Ligase</keyword>
<dbReference type="InterPro" id="IPR036676">
    <property type="entry name" value="PurM-like_C_sf"/>
</dbReference>
<dbReference type="NCBIfam" id="TIGR00878">
    <property type="entry name" value="purM"/>
    <property type="match status" value="1"/>
</dbReference>
<dbReference type="GO" id="GO:0005829">
    <property type="term" value="C:cytosol"/>
    <property type="evidence" value="ECO:0007669"/>
    <property type="project" value="TreeGrafter"/>
</dbReference>
<dbReference type="SUPFAM" id="SSF56042">
    <property type="entry name" value="PurM C-terminal domain-like"/>
    <property type="match status" value="1"/>
</dbReference>
<keyword evidence="7 13" id="KW-0658">Purine biosynthesis</keyword>
<dbReference type="STRING" id="414684.RC1_1551"/>
<dbReference type="HAMAP" id="MF_00741">
    <property type="entry name" value="AIRS"/>
    <property type="match status" value="1"/>
</dbReference>
<evidence type="ECO:0000256" key="5">
    <source>
        <dbReference type="ARBA" id="ARBA00022598"/>
    </source>
</evidence>
<evidence type="ECO:0000256" key="2">
    <source>
        <dbReference type="ARBA" id="ARBA00010280"/>
    </source>
</evidence>
<proteinExistence type="inferred from homology"/>
<keyword evidence="13" id="KW-0963">Cytoplasm</keyword>
<keyword evidence="8 13" id="KW-0067">ATP-binding</keyword>
<name>B6IN57_RHOCS</name>
<dbReference type="PANTHER" id="PTHR10520:SF12">
    <property type="entry name" value="TRIFUNCTIONAL PURINE BIOSYNTHETIC PROTEIN ADENOSINE-3"/>
    <property type="match status" value="1"/>
</dbReference>
<keyword evidence="17" id="KW-1185">Reference proteome</keyword>
<evidence type="ECO:0000256" key="10">
    <source>
        <dbReference type="ARBA" id="ARBA00032931"/>
    </source>
</evidence>
<reference evidence="16 17" key="1">
    <citation type="journal article" date="2010" name="BMC Genomics">
        <title>Metabolic flexibility revealed in the genome of the cyst-forming alpha-1 proteobacterium Rhodospirillum centenum.</title>
        <authorList>
            <person name="Lu Y.K."/>
            <person name="Marden J."/>
            <person name="Han M."/>
            <person name="Swingley W.D."/>
            <person name="Mastrian S.D."/>
            <person name="Chowdhury S.R."/>
            <person name="Hao J."/>
            <person name="Helmy T."/>
            <person name="Kim S."/>
            <person name="Kurdoglu A.A."/>
            <person name="Matthies H.J."/>
            <person name="Rollo D."/>
            <person name="Stothard P."/>
            <person name="Blankenship R.E."/>
            <person name="Bauer C.E."/>
            <person name="Touchman J.W."/>
        </authorList>
    </citation>
    <scope>NUCLEOTIDE SEQUENCE [LARGE SCALE GENOMIC DNA]</scope>
    <source>
        <strain evidence="17">ATCC 51521 / SW</strain>
    </source>
</reference>
<evidence type="ECO:0000256" key="1">
    <source>
        <dbReference type="ARBA" id="ARBA00004686"/>
    </source>
</evidence>
<dbReference type="eggNOG" id="COG0150">
    <property type="taxonomic scope" value="Bacteria"/>
</dbReference>
<dbReference type="FunFam" id="3.90.650.10:FF:000019">
    <property type="entry name" value="Trifunctional purine biosynthetic protein adenosine-3"/>
    <property type="match status" value="1"/>
</dbReference>
<dbReference type="SUPFAM" id="SSF55326">
    <property type="entry name" value="PurM N-terminal domain-like"/>
    <property type="match status" value="1"/>
</dbReference>
<dbReference type="InterPro" id="IPR010918">
    <property type="entry name" value="PurM-like_C_dom"/>
</dbReference>
<dbReference type="CDD" id="cd02196">
    <property type="entry name" value="PurM"/>
    <property type="match status" value="1"/>
</dbReference>
<evidence type="ECO:0000256" key="8">
    <source>
        <dbReference type="ARBA" id="ARBA00022840"/>
    </source>
</evidence>
<protein>
    <recommendedName>
        <fullName evidence="4 13">Phosphoribosylformylglycinamidine cyclo-ligase</fullName>
        <ecNumber evidence="3 13">6.3.3.1</ecNumber>
    </recommendedName>
    <alternativeName>
        <fullName evidence="10 13">AIR synthase</fullName>
    </alternativeName>
    <alternativeName>
        <fullName evidence="11 13">AIRS</fullName>
    </alternativeName>
    <alternativeName>
        <fullName evidence="9 13">Phosphoribosyl-aminoimidazole synthetase</fullName>
    </alternativeName>
</protein>
<keyword evidence="6 13" id="KW-0547">Nucleotide-binding</keyword>
<feature type="domain" description="PurM-like C-terminal" evidence="15">
    <location>
        <begin position="205"/>
        <end position="369"/>
    </location>
</feature>
<organism evidence="16 17">
    <name type="scientific">Rhodospirillum centenum (strain ATCC 51521 / SW)</name>
    <dbReference type="NCBI Taxonomy" id="414684"/>
    <lineage>
        <taxon>Bacteria</taxon>
        <taxon>Pseudomonadati</taxon>
        <taxon>Pseudomonadota</taxon>
        <taxon>Alphaproteobacteria</taxon>
        <taxon>Rhodospirillales</taxon>
        <taxon>Rhodospirillaceae</taxon>
        <taxon>Rhodospirillum</taxon>
    </lineage>
</organism>
<dbReference type="InterPro" id="IPR004733">
    <property type="entry name" value="PurM_cligase"/>
</dbReference>
<dbReference type="Pfam" id="PF00586">
    <property type="entry name" value="AIRS"/>
    <property type="match status" value="1"/>
</dbReference>
<dbReference type="PANTHER" id="PTHR10520">
    <property type="entry name" value="TRIFUNCTIONAL PURINE BIOSYNTHETIC PROTEIN ADENOSINE-3-RELATED"/>
    <property type="match status" value="1"/>
</dbReference>
<dbReference type="InterPro" id="IPR036921">
    <property type="entry name" value="PurM-like_N_sf"/>
</dbReference>
<dbReference type="InterPro" id="IPR016188">
    <property type="entry name" value="PurM-like_N"/>
</dbReference>
<evidence type="ECO:0000313" key="16">
    <source>
        <dbReference type="EMBL" id="ACI98954.1"/>
    </source>
</evidence>
<dbReference type="GO" id="GO:0004641">
    <property type="term" value="F:phosphoribosylformylglycinamidine cyclo-ligase activity"/>
    <property type="evidence" value="ECO:0007669"/>
    <property type="project" value="UniProtKB-UniRule"/>
</dbReference>
<evidence type="ECO:0000256" key="7">
    <source>
        <dbReference type="ARBA" id="ARBA00022755"/>
    </source>
</evidence>
<dbReference type="EMBL" id="CP000613">
    <property type="protein sequence ID" value="ACI98954.1"/>
    <property type="molecule type" value="Genomic_DNA"/>
</dbReference>
<dbReference type="GO" id="GO:0004637">
    <property type="term" value="F:phosphoribosylamine-glycine ligase activity"/>
    <property type="evidence" value="ECO:0007669"/>
    <property type="project" value="TreeGrafter"/>
</dbReference>
<evidence type="ECO:0000259" key="14">
    <source>
        <dbReference type="Pfam" id="PF00586"/>
    </source>
</evidence>
<dbReference type="Pfam" id="PF02769">
    <property type="entry name" value="AIRS_C"/>
    <property type="match status" value="1"/>
</dbReference>
<comment type="similarity">
    <text evidence="2 13">Belongs to the AIR synthase family.</text>
</comment>
<gene>
    <name evidence="13 16" type="primary">purM</name>
    <name evidence="16" type="ordered locus">RC1_1551</name>
</gene>
<dbReference type="GO" id="GO:0046084">
    <property type="term" value="P:adenine biosynthetic process"/>
    <property type="evidence" value="ECO:0007669"/>
    <property type="project" value="TreeGrafter"/>
</dbReference>
<evidence type="ECO:0000256" key="13">
    <source>
        <dbReference type="HAMAP-Rule" id="MF_00741"/>
    </source>
</evidence>
<evidence type="ECO:0000256" key="3">
    <source>
        <dbReference type="ARBA" id="ARBA00013047"/>
    </source>
</evidence>
<dbReference type="HOGENOM" id="CLU_047116_0_0_5"/>
<dbReference type="FunFam" id="3.30.1330.10:FF:000001">
    <property type="entry name" value="Phosphoribosylformylglycinamidine cyclo-ligase"/>
    <property type="match status" value="1"/>
</dbReference>
<evidence type="ECO:0000256" key="12">
    <source>
        <dbReference type="ARBA" id="ARBA00049057"/>
    </source>
</evidence>
<sequence>MKRPDGRIGAAGYPRPRVERHTVRRQSEDAITSYSYKDAGVDIDAGNALVEAIKPLAKSTARPGSDAGLGGFGALFDLKAAGYSDPLLVATTDGVGTKLKVAIEADRHDTVGIDLVAMCVNDLVVQGAEPLLFLDYFATGRLEVAAGRAIVQGIAEGCRQAGCALVGGETAEMPGMYARGDYDLAGFAVGAVERSRVLTGDAVAEGDVVLGLASSGVHSNGYSLVRKLVGVAGLSYADPCPWDAGCTLGEALLTPTRIYVKPLLAAVRAGAVHAMAHITGGGLIENIPRVLPAGLGVALDAGAWTLPPVFGWLMRTGGIDAHEMARTFNCGIGMVALCPADRADEAARLLTAGGETVTRIGRVVRVDEGAERVAIAGLDGWRA</sequence>
<dbReference type="EC" id="6.3.3.1" evidence="3 13"/>
<evidence type="ECO:0000256" key="11">
    <source>
        <dbReference type="ARBA" id="ARBA00033093"/>
    </source>
</evidence>
<dbReference type="GO" id="GO:0006189">
    <property type="term" value="P:'de novo' IMP biosynthetic process"/>
    <property type="evidence" value="ECO:0007669"/>
    <property type="project" value="UniProtKB-UniRule"/>
</dbReference>